<reference evidence="4" key="3">
    <citation type="submission" date="2020-10" db="UniProtKB">
        <authorList>
            <consortium name="WormBaseParasite"/>
        </authorList>
    </citation>
    <scope>IDENTIFICATION</scope>
</reference>
<feature type="compositionally biased region" description="Basic and acidic residues" evidence="1">
    <location>
        <begin position="94"/>
        <end position="118"/>
    </location>
</feature>
<name>A0A068WWX8_ECHGR</name>
<feature type="region of interest" description="Disordered" evidence="1">
    <location>
        <begin position="73"/>
        <end position="118"/>
    </location>
</feature>
<feature type="compositionally biased region" description="Acidic residues" evidence="1">
    <location>
        <begin position="146"/>
        <end position="171"/>
    </location>
</feature>
<reference evidence="2 3" key="1">
    <citation type="journal article" date="2013" name="Nature">
        <title>The genomes of four tapeworm species reveal adaptations to parasitism.</title>
        <authorList>
            <person name="Tsai I.J."/>
            <person name="Zarowiecki M."/>
            <person name="Holroyd N."/>
            <person name="Garciarrubio A."/>
            <person name="Sanchez-Flores A."/>
            <person name="Brooks K.L."/>
            <person name="Tracey A."/>
            <person name="Bobes R.J."/>
            <person name="Fragoso G."/>
            <person name="Sciutto E."/>
            <person name="Aslett M."/>
            <person name="Beasley H."/>
            <person name="Bennett H.M."/>
            <person name="Cai J."/>
            <person name="Camicia F."/>
            <person name="Clark R."/>
            <person name="Cucher M."/>
            <person name="De Silva N."/>
            <person name="Day T.A."/>
            <person name="Deplazes P."/>
            <person name="Estrada K."/>
            <person name="Fernandez C."/>
            <person name="Holland P.W."/>
            <person name="Hou J."/>
            <person name="Hu S."/>
            <person name="Huckvale T."/>
            <person name="Hung S.S."/>
            <person name="Kamenetzky L."/>
            <person name="Keane J.A."/>
            <person name="Kiss F."/>
            <person name="Koziol U."/>
            <person name="Lambert O."/>
            <person name="Liu K."/>
            <person name="Luo X."/>
            <person name="Luo Y."/>
            <person name="Macchiaroli N."/>
            <person name="Nichol S."/>
            <person name="Paps J."/>
            <person name="Parkinson J."/>
            <person name="Pouchkina-Stantcheva N."/>
            <person name="Riddiford N."/>
            <person name="Rosenzvit M."/>
            <person name="Salinas G."/>
            <person name="Wasmuth J.D."/>
            <person name="Zamanian M."/>
            <person name="Zheng Y."/>
            <person name="Cai X."/>
            <person name="Soberon X."/>
            <person name="Olson P.D."/>
            <person name="Laclette J.P."/>
            <person name="Brehm K."/>
            <person name="Berriman M."/>
            <person name="Garciarrubio A."/>
            <person name="Bobes R.J."/>
            <person name="Fragoso G."/>
            <person name="Sanchez-Flores A."/>
            <person name="Estrada K."/>
            <person name="Cevallos M.A."/>
            <person name="Morett E."/>
            <person name="Gonzalez V."/>
            <person name="Portillo T."/>
            <person name="Ochoa-Leyva A."/>
            <person name="Jose M.V."/>
            <person name="Sciutto E."/>
            <person name="Landa A."/>
            <person name="Jimenez L."/>
            <person name="Valdes V."/>
            <person name="Carrero J.C."/>
            <person name="Larralde C."/>
            <person name="Morales-Montor J."/>
            <person name="Limon-Lason J."/>
            <person name="Soberon X."/>
            <person name="Laclette J.P."/>
        </authorList>
    </citation>
    <scope>NUCLEOTIDE SEQUENCE [LARGE SCALE GENOMIC DNA]</scope>
</reference>
<dbReference type="OrthoDB" id="10393725at2759"/>
<dbReference type="WBParaSite" id="EgrG_000342900">
    <property type="protein sequence ID" value="EgrG_000342900"/>
    <property type="gene ID" value="EgrG_000342900"/>
</dbReference>
<feature type="compositionally biased region" description="Acidic residues" evidence="1">
    <location>
        <begin position="81"/>
        <end position="92"/>
    </location>
</feature>
<dbReference type="Proteomes" id="UP000492820">
    <property type="component" value="Unassembled WGS sequence"/>
</dbReference>
<evidence type="ECO:0000256" key="1">
    <source>
        <dbReference type="SAM" id="MobiDB-lite"/>
    </source>
</evidence>
<gene>
    <name evidence="4" type="primary">EGR_08002</name>
    <name evidence="2" type="ORF">EgrG_000342900</name>
</gene>
<reference evidence="2" key="2">
    <citation type="submission" date="2014-06" db="EMBL/GenBank/DDBJ databases">
        <authorList>
            <person name="Aslett M."/>
        </authorList>
    </citation>
    <scope>NUCLEOTIDE SEQUENCE</scope>
</reference>
<dbReference type="EMBL" id="LK028586">
    <property type="protein sequence ID" value="CDS22216.1"/>
    <property type="molecule type" value="Genomic_DNA"/>
</dbReference>
<accession>A0A068WWX8</accession>
<evidence type="ECO:0000313" key="2">
    <source>
        <dbReference type="EMBL" id="CDS22216.1"/>
    </source>
</evidence>
<proteinExistence type="predicted"/>
<sequence length="213" mass="24692">MERTLLYFIEIAPIFELTRHPDYKTADRGEQSPWWTMRTQLLFLLTFCSLLVLFAQAEAKCLRRPHQRVVKEGEVSKGDEVDGEDRDDESVGGDEGRPLPHEVSHEGKQESEDKDADKIAIEGVVRKVAHLGTGKSQHADEKALFYEEEAEDEGEDDEADEDESDEIEDDDGYYKIDKKTMDSFCNQMKRYWREVGHGIRDEWCKLRSMFPNI</sequence>
<protein>
    <submittedName>
        <fullName evidence="2 4">Cysticercus cellulosae specific antigenic</fullName>
    </submittedName>
</protein>
<organism evidence="2">
    <name type="scientific">Echinococcus granulosus</name>
    <name type="common">Hydatid tapeworm</name>
    <dbReference type="NCBI Taxonomy" id="6210"/>
    <lineage>
        <taxon>Eukaryota</taxon>
        <taxon>Metazoa</taxon>
        <taxon>Spiralia</taxon>
        <taxon>Lophotrochozoa</taxon>
        <taxon>Platyhelminthes</taxon>
        <taxon>Cestoda</taxon>
        <taxon>Eucestoda</taxon>
        <taxon>Cyclophyllidea</taxon>
        <taxon>Taeniidae</taxon>
        <taxon>Echinococcus</taxon>
        <taxon>Echinococcus granulosus group</taxon>
    </lineage>
</organism>
<evidence type="ECO:0000313" key="4">
    <source>
        <dbReference type="WBParaSite" id="EgrG_000342900"/>
    </source>
</evidence>
<feature type="region of interest" description="Disordered" evidence="1">
    <location>
        <begin position="132"/>
        <end position="174"/>
    </location>
</feature>
<evidence type="ECO:0000313" key="3">
    <source>
        <dbReference type="Proteomes" id="UP000492820"/>
    </source>
</evidence>
<dbReference type="AlphaFoldDB" id="A0A068WWX8"/>